<dbReference type="PANTHER" id="PTHR45138">
    <property type="entry name" value="REGULATORY COMPONENTS OF SENSORY TRANSDUCTION SYSTEM"/>
    <property type="match status" value="1"/>
</dbReference>
<evidence type="ECO:0000313" key="8">
    <source>
        <dbReference type="Proteomes" id="UP001156870"/>
    </source>
</evidence>
<sequence>MSTGWREKYLQALSDQERIEKISAAQIEQFRKGIIKLSEASLGVDEQLDEELERVIAYLRRQTRTRTALQTDELQKRADAAIARRESNDAASLKALSSLTESLKDLNPSGELVSALKQFEKTVKKDPVKLYQYPKMLEELSELQSQTLEAIIETKPGWWGKITGTKATLKESSSELTSSEQIDSPELNDLIDEENQGEEPTSPDDTSPNDDTAEPVNDRTIASQESDAGPAFSRIASRISRVLADILDSIHIEPCVEDKANTTRDRIANGLNWYELVPTLEDVRDLVLQAYLEANRSFTEYLNQVNDALLFLNEHLSIATTENRSQVTLSGRVHDALKSEQGRLELALQAASDLQELKGSVKEHIEALYSNLSELEQLKTSGQTLDTELIAVQERLSRLEQEHQEALEELETERKKALTDTLTELPNREAFNQRLHHEFQRWQRYGHPLSLAICDVDHFKKFNDTYGHQTGDKVLKIIANLLVKRLREVDFIARFGGEEFVILLPETHAREGYNVLESVREALSQAAFRFKDQPVTITASFGITDFQEEDTTTTVFARADNALYQAKDQGRNCVVYAEKEEKKPD</sequence>
<comment type="caution">
    <text evidence="7">The sequence shown here is derived from an EMBL/GenBank/DDBJ whole genome shotgun (WGS) entry which is preliminary data.</text>
</comment>
<dbReference type="InterPro" id="IPR043128">
    <property type="entry name" value="Rev_trsase/Diguanyl_cyclase"/>
</dbReference>
<feature type="region of interest" description="Disordered" evidence="5">
    <location>
        <begin position="194"/>
        <end position="228"/>
    </location>
</feature>
<evidence type="ECO:0000256" key="3">
    <source>
        <dbReference type="ARBA" id="ARBA00034247"/>
    </source>
</evidence>
<comment type="catalytic activity">
    <reaction evidence="3">
        <text>2 GTP = 3',3'-c-di-GMP + 2 diphosphate</text>
        <dbReference type="Rhea" id="RHEA:24898"/>
        <dbReference type="ChEBI" id="CHEBI:33019"/>
        <dbReference type="ChEBI" id="CHEBI:37565"/>
        <dbReference type="ChEBI" id="CHEBI:58805"/>
        <dbReference type="EC" id="2.7.7.65"/>
    </reaction>
</comment>
<protein>
    <recommendedName>
        <fullName evidence="2">diguanylate cyclase</fullName>
        <ecNumber evidence="2">2.7.7.65</ecNumber>
    </recommendedName>
</protein>
<feature type="domain" description="GGDEF" evidence="6">
    <location>
        <begin position="447"/>
        <end position="579"/>
    </location>
</feature>
<dbReference type="GO" id="GO:0043709">
    <property type="term" value="P:cell adhesion involved in single-species biofilm formation"/>
    <property type="evidence" value="ECO:0007669"/>
    <property type="project" value="TreeGrafter"/>
</dbReference>
<dbReference type="PANTHER" id="PTHR45138:SF9">
    <property type="entry name" value="DIGUANYLATE CYCLASE DGCM-RELATED"/>
    <property type="match status" value="1"/>
</dbReference>
<dbReference type="InterPro" id="IPR029787">
    <property type="entry name" value="Nucleotide_cyclase"/>
</dbReference>
<dbReference type="RefSeq" id="WP_232595504.1">
    <property type="nucleotide sequence ID" value="NZ_BSPD01000011.1"/>
</dbReference>
<accession>A0AA37T6S1</accession>
<proteinExistence type="predicted"/>
<dbReference type="AlphaFoldDB" id="A0AA37T6S1"/>
<dbReference type="Proteomes" id="UP001156870">
    <property type="component" value="Unassembled WGS sequence"/>
</dbReference>
<evidence type="ECO:0000256" key="2">
    <source>
        <dbReference type="ARBA" id="ARBA00012528"/>
    </source>
</evidence>
<evidence type="ECO:0000256" key="5">
    <source>
        <dbReference type="SAM" id="MobiDB-lite"/>
    </source>
</evidence>
<reference evidence="7 8" key="1">
    <citation type="journal article" date="2014" name="Int. J. Syst. Evol. Microbiol.">
        <title>Complete genome sequence of Corynebacterium casei LMG S-19264T (=DSM 44701T), isolated from a smear-ripened cheese.</title>
        <authorList>
            <consortium name="US DOE Joint Genome Institute (JGI-PGF)"/>
            <person name="Walter F."/>
            <person name="Albersmeier A."/>
            <person name="Kalinowski J."/>
            <person name="Ruckert C."/>
        </authorList>
    </citation>
    <scope>NUCLEOTIDE SEQUENCE [LARGE SCALE GENOMIC DNA]</scope>
    <source>
        <strain evidence="7 8">NBRC 110095</strain>
    </source>
</reference>
<name>A0AA37T6S1_9GAMM</name>
<keyword evidence="8" id="KW-1185">Reference proteome</keyword>
<evidence type="ECO:0000256" key="1">
    <source>
        <dbReference type="ARBA" id="ARBA00001946"/>
    </source>
</evidence>
<dbReference type="SUPFAM" id="SSF55073">
    <property type="entry name" value="Nucleotide cyclase"/>
    <property type="match status" value="1"/>
</dbReference>
<gene>
    <name evidence="7" type="ORF">GCM10007877_03090</name>
</gene>
<dbReference type="Pfam" id="PF20975">
    <property type="entry name" value="DGCcoil"/>
    <property type="match status" value="1"/>
</dbReference>
<dbReference type="InterPro" id="IPR000160">
    <property type="entry name" value="GGDEF_dom"/>
</dbReference>
<dbReference type="GO" id="GO:0052621">
    <property type="term" value="F:diguanylate cyclase activity"/>
    <property type="evidence" value="ECO:0007669"/>
    <property type="project" value="UniProtKB-EC"/>
</dbReference>
<dbReference type="Gene3D" id="3.30.70.270">
    <property type="match status" value="1"/>
</dbReference>
<dbReference type="GO" id="GO:1902201">
    <property type="term" value="P:negative regulation of bacterial-type flagellum-dependent cell motility"/>
    <property type="evidence" value="ECO:0007669"/>
    <property type="project" value="TreeGrafter"/>
</dbReference>
<dbReference type="InterPro" id="IPR050469">
    <property type="entry name" value="Diguanylate_Cyclase"/>
</dbReference>
<dbReference type="CDD" id="cd01949">
    <property type="entry name" value="GGDEF"/>
    <property type="match status" value="1"/>
</dbReference>
<evidence type="ECO:0000313" key="7">
    <source>
        <dbReference type="EMBL" id="GLS24595.1"/>
    </source>
</evidence>
<dbReference type="PROSITE" id="PS50887">
    <property type="entry name" value="GGDEF"/>
    <property type="match status" value="1"/>
</dbReference>
<dbReference type="EC" id="2.7.7.65" evidence="2"/>
<dbReference type="FunFam" id="3.30.70.270:FF:000001">
    <property type="entry name" value="Diguanylate cyclase domain protein"/>
    <property type="match status" value="1"/>
</dbReference>
<dbReference type="NCBIfam" id="TIGR00254">
    <property type="entry name" value="GGDEF"/>
    <property type="match status" value="1"/>
</dbReference>
<keyword evidence="4" id="KW-0175">Coiled coil</keyword>
<evidence type="ECO:0000256" key="4">
    <source>
        <dbReference type="SAM" id="Coils"/>
    </source>
</evidence>
<comment type="cofactor">
    <cofactor evidence="1">
        <name>Mg(2+)</name>
        <dbReference type="ChEBI" id="CHEBI:18420"/>
    </cofactor>
</comment>
<dbReference type="GO" id="GO:0005886">
    <property type="term" value="C:plasma membrane"/>
    <property type="evidence" value="ECO:0007669"/>
    <property type="project" value="TreeGrafter"/>
</dbReference>
<organism evidence="7 8">
    <name type="scientific">Marinibactrum halimedae</name>
    <dbReference type="NCBI Taxonomy" id="1444977"/>
    <lineage>
        <taxon>Bacteria</taxon>
        <taxon>Pseudomonadati</taxon>
        <taxon>Pseudomonadota</taxon>
        <taxon>Gammaproteobacteria</taxon>
        <taxon>Cellvibrionales</taxon>
        <taxon>Cellvibrionaceae</taxon>
        <taxon>Marinibactrum</taxon>
    </lineage>
</organism>
<dbReference type="Pfam" id="PF00990">
    <property type="entry name" value="GGDEF"/>
    <property type="match status" value="1"/>
</dbReference>
<dbReference type="InterPro" id="IPR048516">
    <property type="entry name" value="DGCcoil"/>
</dbReference>
<evidence type="ECO:0000259" key="6">
    <source>
        <dbReference type="PROSITE" id="PS50887"/>
    </source>
</evidence>
<dbReference type="EMBL" id="BSPD01000011">
    <property type="protein sequence ID" value="GLS24595.1"/>
    <property type="molecule type" value="Genomic_DNA"/>
</dbReference>
<dbReference type="SMART" id="SM00267">
    <property type="entry name" value="GGDEF"/>
    <property type="match status" value="1"/>
</dbReference>
<feature type="coiled-coil region" evidence="4">
    <location>
        <begin position="382"/>
        <end position="420"/>
    </location>
</feature>